<comment type="caution">
    <text evidence="1">The sequence shown here is derived from an EMBL/GenBank/DDBJ whole genome shotgun (WGS) entry which is preliminary data.</text>
</comment>
<reference evidence="2" key="1">
    <citation type="submission" date="2017-03" db="EMBL/GenBank/DDBJ databases">
        <title>Phytopthora megakarya and P. palmivora, two closely related causual agents of cacao black pod achieved similar genome size and gene model numbers by different mechanisms.</title>
        <authorList>
            <person name="Ali S."/>
            <person name="Shao J."/>
            <person name="Larry D.J."/>
            <person name="Kronmiller B."/>
            <person name="Shen D."/>
            <person name="Strem M.D."/>
            <person name="Melnick R.L."/>
            <person name="Guiltinan M.J."/>
            <person name="Tyler B.M."/>
            <person name="Meinhardt L.W."/>
            <person name="Bailey B.A."/>
        </authorList>
    </citation>
    <scope>NUCLEOTIDE SEQUENCE [LARGE SCALE GENOMIC DNA]</scope>
    <source>
        <strain evidence="2">zdho120</strain>
    </source>
</reference>
<proteinExistence type="predicted"/>
<dbReference type="EMBL" id="NBNE01001129">
    <property type="protein sequence ID" value="OWZ15409.1"/>
    <property type="molecule type" value="Genomic_DNA"/>
</dbReference>
<dbReference type="Proteomes" id="UP000198211">
    <property type="component" value="Unassembled WGS sequence"/>
</dbReference>
<dbReference type="AlphaFoldDB" id="A0A225WE44"/>
<evidence type="ECO:0000313" key="1">
    <source>
        <dbReference type="EMBL" id="OWZ15409.1"/>
    </source>
</evidence>
<sequence>MYKNIDPEGNGGDKLSREDTLINPQNFVISKLVAKNQALELEKPQAQRDEDISVSMTRAEPGAVGNFEWYAKAPRLWDVCEKRQTKSTYNQIVNYMKLFLPYGFKLDPSSPTYCDYRKSGSPVLNQLRKYYHEDKLDALITEFRARVAIEITLDRAPCETQDWFERASILSIEDIVTYRDFKTLCMAFAQAAKLRILDASIRALRNSMIQTIVTRDRVPEALRAILVTLKDKCKAKSNKKKRGLVELDDIEE</sequence>
<keyword evidence="2" id="KW-1185">Reference proteome</keyword>
<protein>
    <submittedName>
        <fullName evidence="1">Uncharacterized protein</fullName>
    </submittedName>
</protein>
<accession>A0A225WE44</accession>
<organism evidence="1 2">
    <name type="scientific">Phytophthora megakarya</name>
    <dbReference type="NCBI Taxonomy" id="4795"/>
    <lineage>
        <taxon>Eukaryota</taxon>
        <taxon>Sar</taxon>
        <taxon>Stramenopiles</taxon>
        <taxon>Oomycota</taxon>
        <taxon>Peronosporomycetes</taxon>
        <taxon>Peronosporales</taxon>
        <taxon>Peronosporaceae</taxon>
        <taxon>Phytophthora</taxon>
    </lineage>
</organism>
<name>A0A225WE44_9STRA</name>
<gene>
    <name evidence="1" type="ORF">PHMEG_00010947</name>
</gene>
<evidence type="ECO:0000313" key="2">
    <source>
        <dbReference type="Proteomes" id="UP000198211"/>
    </source>
</evidence>